<reference evidence="9 10" key="1">
    <citation type="submission" date="2018-12" db="EMBL/GenBank/DDBJ databases">
        <title>Lysinibacillus antri sp. nov., isolated from a cave soil.</title>
        <authorList>
            <person name="Narsing Rao M.P."/>
            <person name="Zhang H."/>
            <person name="Dong Z.-Y."/>
            <person name="Niu X.-K."/>
            <person name="Zhang K."/>
            <person name="Fang B.-Z."/>
            <person name="Kang Y.-Q."/>
            <person name="Xiao M."/>
            <person name="Li W.-J."/>
        </authorList>
    </citation>
    <scope>NUCLEOTIDE SEQUENCE [LARGE SCALE GENOMIC DNA]</scope>
    <source>
        <strain evidence="9 10">SYSU K30002</strain>
    </source>
</reference>
<dbReference type="SMART" id="SM00086">
    <property type="entry name" value="PAC"/>
    <property type="match status" value="2"/>
</dbReference>
<dbReference type="InterPro" id="IPR004089">
    <property type="entry name" value="MCPsignal_dom"/>
</dbReference>
<evidence type="ECO:0000256" key="4">
    <source>
        <dbReference type="ARBA" id="ARBA00022679"/>
    </source>
</evidence>
<evidence type="ECO:0000259" key="7">
    <source>
        <dbReference type="PROSITE" id="PS50111"/>
    </source>
</evidence>
<dbReference type="RefSeq" id="WP_126660416.1">
    <property type="nucleotide sequence ID" value="NZ_RYYR01000033.1"/>
</dbReference>
<evidence type="ECO:0000313" key="10">
    <source>
        <dbReference type="Proteomes" id="UP000287910"/>
    </source>
</evidence>
<feature type="domain" description="PAC" evidence="8">
    <location>
        <begin position="288"/>
        <end position="340"/>
    </location>
</feature>
<dbReference type="SUPFAM" id="SSF55785">
    <property type="entry name" value="PYP-like sensor domain (PAS domain)"/>
    <property type="match status" value="2"/>
</dbReference>
<accession>A0A3S0QN55</accession>
<keyword evidence="6" id="KW-0807">Transducer</keyword>
<dbReference type="InterPro" id="IPR052162">
    <property type="entry name" value="Sensor_kinase/Photoreceptor"/>
</dbReference>
<evidence type="ECO:0000313" key="9">
    <source>
        <dbReference type="EMBL" id="RUL48180.1"/>
    </source>
</evidence>
<dbReference type="PANTHER" id="PTHR43304">
    <property type="entry name" value="PHYTOCHROME-LIKE PROTEIN CPH1"/>
    <property type="match status" value="1"/>
</dbReference>
<keyword evidence="5" id="KW-0418">Kinase</keyword>
<evidence type="ECO:0000256" key="5">
    <source>
        <dbReference type="ARBA" id="ARBA00022777"/>
    </source>
</evidence>
<gene>
    <name evidence="9" type="ORF">EK386_17210</name>
</gene>
<dbReference type="InterPro" id="IPR013655">
    <property type="entry name" value="PAS_fold_3"/>
</dbReference>
<dbReference type="Gene3D" id="3.30.450.20">
    <property type="entry name" value="PAS domain"/>
    <property type="match status" value="2"/>
</dbReference>
<dbReference type="EC" id="2.7.13.3" evidence="2"/>
<feature type="domain" description="Methyl-accepting transducer" evidence="7">
    <location>
        <begin position="335"/>
        <end position="502"/>
    </location>
</feature>
<evidence type="ECO:0000256" key="6">
    <source>
        <dbReference type="PROSITE-ProRule" id="PRU00284"/>
    </source>
</evidence>
<keyword evidence="4" id="KW-0808">Transferase</keyword>
<dbReference type="InterPro" id="IPR000700">
    <property type="entry name" value="PAS-assoc_C"/>
</dbReference>
<keyword evidence="3" id="KW-0597">Phosphoprotein</keyword>
<dbReference type="Gene3D" id="1.10.287.950">
    <property type="entry name" value="Methyl-accepting chemotaxis protein"/>
    <property type="match status" value="1"/>
</dbReference>
<proteinExistence type="predicted"/>
<dbReference type="PROSITE" id="PS50111">
    <property type="entry name" value="CHEMOTAXIS_TRANSDUC_2"/>
    <property type="match status" value="1"/>
</dbReference>
<dbReference type="GO" id="GO:0016020">
    <property type="term" value="C:membrane"/>
    <property type="evidence" value="ECO:0007669"/>
    <property type="project" value="InterPro"/>
</dbReference>
<dbReference type="Proteomes" id="UP000287910">
    <property type="component" value="Unassembled WGS sequence"/>
</dbReference>
<sequence>MFFKDSSQKHLQYLLEQSRNLKEAIKVNYGTTLESPNTNEMVKEILENFNCALQTTSALKDDTELRLNLVTKAIQVGLWDMTVIAGDPVNPHNEFIWSDEIRKMLGYKDEKDFPNVLDSWASKIHPDEQGWVIQAFADHLNDHSGRTPYNIEYRLRRKDGVYRWFQATGTTLRDEKGVPLRVVGALFDIHEKKLENEQLDSLVTRYDLMMLVLEEAPWDLEVVEGDPVNPNNAFWWSDQFRRVLGYKDETDFPNVLSSWSDSLHPEDAEKSVQALVDYLNDYSGRSTFDIEYRLRKKDGTYRWFRARGEAARNSNGVPLRVAGTIRDITFEKNKAQAVDSIINQISQLSTAIEEMTQGIESVTAHAQELASAQEHSTAAAKKVKTTTNETRNISDFIKGIADQTNLLGLNASIEAARAGEQGQGFGVVANEVRKLALGSADATKKIEGSLNEMTSLVDEILVHIDTMSDMTQTQASLTEELNAAIEEINSTAISLVHHARSI</sequence>
<organism evidence="9 10">
    <name type="scientific">Lysinibacillus antri</name>
    <dbReference type="NCBI Taxonomy" id="2498145"/>
    <lineage>
        <taxon>Bacteria</taxon>
        <taxon>Bacillati</taxon>
        <taxon>Bacillota</taxon>
        <taxon>Bacilli</taxon>
        <taxon>Bacillales</taxon>
        <taxon>Bacillaceae</taxon>
        <taxon>Lysinibacillus</taxon>
    </lineage>
</organism>
<dbReference type="GO" id="GO:0007165">
    <property type="term" value="P:signal transduction"/>
    <property type="evidence" value="ECO:0007669"/>
    <property type="project" value="UniProtKB-KW"/>
</dbReference>
<protein>
    <recommendedName>
        <fullName evidence="2">histidine kinase</fullName>
        <ecNumber evidence="2">2.7.13.3</ecNumber>
    </recommendedName>
</protein>
<dbReference type="EMBL" id="RYYR01000033">
    <property type="protein sequence ID" value="RUL48180.1"/>
    <property type="molecule type" value="Genomic_DNA"/>
</dbReference>
<comment type="catalytic activity">
    <reaction evidence="1">
        <text>ATP + protein L-histidine = ADP + protein N-phospho-L-histidine.</text>
        <dbReference type="EC" id="2.7.13.3"/>
    </reaction>
</comment>
<dbReference type="PANTHER" id="PTHR43304:SF1">
    <property type="entry name" value="PAC DOMAIN-CONTAINING PROTEIN"/>
    <property type="match status" value="1"/>
</dbReference>
<comment type="caution">
    <text evidence="9">The sequence shown here is derived from an EMBL/GenBank/DDBJ whole genome shotgun (WGS) entry which is preliminary data.</text>
</comment>
<dbReference type="InterPro" id="IPR035965">
    <property type="entry name" value="PAS-like_dom_sf"/>
</dbReference>
<dbReference type="PROSITE" id="PS50113">
    <property type="entry name" value="PAC"/>
    <property type="match status" value="2"/>
</dbReference>
<evidence type="ECO:0000259" key="8">
    <source>
        <dbReference type="PROSITE" id="PS50113"/>
    </source>
</evidence>
<evidence type="ECO:0000256" key="2">
    <source>
        <dbReference type="ARBA" id="ARBA00012438"/>
    </source>
</evidence>
<dbReference type="SMART" id="SM00283">
    <property type="entry name" value="MA"/>
    <property type="match status" value="1"/>
</dbReference>
<evidence type="ECO:0000256" key="1">
    <source>
        <dbReference type="ARBA" id="ARBA00000085"/>
    </source>
</evidence>
<name>A0A3S0QN55_9BACI</name>
<dbReference type="GO" id="GO:0004673">
    <property type="term" value="F:protein histidine kinase activity"/>
    <property type="evidence" value="ECO:0007669"/>
    <property type="project" value="UniProtKB-EC"/>
</dbReference>
<dbReference type="InterPro" id="IPR001610">
    <property type="entry name" value="PAC"/>
</dbReference>
<dbReference type="CDD" id="cd00130">
    <property type="entry name" value="PAS"/>
    <property type="match status" value="2"/>
</dbReference>
<keyword evidence="10" id="KW-1185">Reference proteome</keyword>
<dbReference type="SUPFAM" id="SSF58104">
    <property type="entry name" value="Methyl-accepting chemotaxis protein (MCP) signaling domain"/>
    <property type="match status" value="1"/>
</dbReference>
<dbReference type="InterPro" id="IPR000014">
    <property type="entry name" value="PAS"/>
</dbReference>
<dbReference type="Pfam" id="PF08447">
    <property type="entry name" value="PAS_3"/>
    <property type="match status" value="2"/>
</dbReference>
<dbReference type="NCBIfam" id="TIGR00229">
    <property type="entry name" value="sensory_box"/>
    <property type="match status" value="2"/>
</dbReference>
<evidence type="ECO:0000256" key="3">
    <source>
        <dbReference type="ARBA" id="ARBA00022553"/>
    </source>
</evidence>
<feature type="domain" description="PAC" evidence="8">
    <location>
        <begin position="149"/>
        <end position="201"/>
    </location>
</feature>
<dbReference type="Pfam" id="PF00015">
    <property type="entry name" value="MCPsignal"/>
    <property type="match status" value="1"/>
</dbReference>
<dbReference type="AlphaFoldDB" id="A0A3S0QN55"/>